<evidence type="ECO:0000313" key="1">
    <source>
        <dbReference type="EMBL" id="CAG8756900.1"/>
    </source>
</evidence>
<dbReference type="EMBL" id="CAJVQC010034640">
    <property type="protein sequence ID" value="CAG8756900.1"/>
    <property type="molecule type" value="Genomic_DNA"/>
</dbReference>
<accession>A0ACA9QLU5</accession>
<proteinExistence type="predicted"/>
<evidence type="ECO:0000313" key="2">
    <source>
        <dbReference type="Proteomes" id="UP000789920"/>
    </source>
</evidence>
<feature type="non-terminal residue" evidence="1">
    <location>
        <position position="1"/>
    </location>
</feature>
<dbReference type="Proteomes" id="UP000789920">
    <property type="component" value="Unassembled WGS sequence"/>
</dbReference>
<sequence>LTIESTRQPKNINHNTITIQEADINNIVCVKINCLDVGDLIEYKIKELTFNESNVIYTVYQIHLLVNVDITLNITAKDVDALIVAKIKDEDDYS</sequence>
<gene>
    <name evidence="1" type="ORF">RPERSI_LOCUS14774</name>
</gene>
<protein>
    <submittedName>
        <fullName evidence="1">3046_t:CDS:1</fullName>
    </submittedName>
</protein>
<keyword evidence="2" id="KW-1185">Reference proteome</keyword>
<name>A0ACA9QLU5_9GLOM</name>
<reference evidence="1" key="1">
    <citation type="submission" date="2021-06" db="EMBL/GenBank/DDBJ databases">
        <authorList>
            <person name="Kallberg Y."/>
            <person name="Tangrot J."/>
            <person name="Rosling A."/>
        </authorList>
    </citation>
    <scope>NUCLEOTIDE SEQUENCE</scope>
    <source>
        <strain evidence="1">MA461A</strain>
    </source>
</reference>
<comment type="caution">
    <text evidence="1">The sequence shown here is derived from an EMBL/GenBank/DDBJ whole genome shotgun (WGS) entry which is preliminary data.</text>
</comment>
<organism evidence="1 2">
    <name type="scientific">Racocetra persica</name>
    <dbReference type="NCBI Taxonomy" id="160502"/>
    <lineage>
        <taxon>Eukaryota</taxon>
        <taxon>Fungi</taxon>
        <taxon>Fungi incertae sedis</taxon>
        <taxon>Mucoromycota</taxon>
        <taxon>Glomeromycotina</taxon>
        <taxon>Glomeromycetes</taxon>
        <taxon>Diversisporales</taxon>
        <taxon>Gigasporaceae</taxon>
        <taxon>Racocetra</taxon>
    </lineage>
</organism>